<comment type="similarity">
    <text evidence="2 12">Belongs to the G-protein coupled receptor T2R family.</text>
</comment>
<keyword evidence="8 13" id="KW-0472">Membrane</keyword>
<proteinExistence type="inferred from homology"/>
<keyword evidence="10" id="KW-0325">Glycoprotein</keyword>
<feature type="transmembrane region" description="Helical" evidence="14">
    <location>
        <begin position="257"/>
        <end position="279"/>
    </location>
</feature>
<dbReference type="GO" id="GO:0016020">
    <property type="term" value="C:membrane"/>
    <property type="evidence" value="ECO:0007669"/>
    <property type="project" value="UniProtKB-SubCell"/>
</dbReference>
<evidence type="ECO:0000256" key="12">
    <source>
        <dbReference type="RuleBase" id="RU004423"/>
    </source>
</evidence>
<feature type="transmembrane region" description="Helical" evidence="14">
    <location>
        <begin position="176"/>
        <end position="201"/>
    </location>
</feature>
<dbReference type="PANTHER" id="PTHR11394:SF149">
    <property type="entry name" value="TASTE RECEPTOR TYPE 2 MEMBER 1"/>
    <property type="match status" value="1"/>
</dbReference>
<evidence type="ECO:0000256" key="14">
    <source>
        <dbReference type="SAM" id="Phobius"/>
    </source>
</evidence>
<feature type="transmembrane region" description="Helical" evidence="14">
    <location>
        <begin position="45"/>
        <end position="78"/>
    </location>
</feature>
<reference evidence="15" key="2">
    <citation type="submission" date="2025-08" db="UniProtKB">
        <authorList>
            <consortium name="Ensembl"/>
        </authorList>
    </citation>
    <scope>IDENTIFICATION</scope>
</reference>
<dbReference type="GeneID" id="106508396"/>
<keyword evidence="9 13" id="KW-0675">Receptor</keyword>
<sequence>MLASHHTGYLLLAVIQFLIGVLVNGTIVVVNGIDLIQRRKLNPLALLISCLAISRIGLQFVLFCATLAGLSLIGFLQLAERPAIFLFVNESGLWFATWLSVFYCAKIATIPHPIFSWLKMRISRLVPWLILGSLVYAFSISVFQSKRKWIFSKEDLLALLSPNATNPFKEMPPLKLAFLSIELGLPLLIFLISVVLLIYSLGRHTQQMRNTAMGPRGPRTRVHVSALLSILVFLGLYVCHYTAAVLFFFQIFKLSSLRYFFCLLVIGSYHTGHSVNLILGNPKLKQIGKKLLLHRKCCQ</sequence>
<keyword evidence="11 13" id="KW-0807">Transducer</keyword>
<dbReference type="Ensembl" id="ENSSSCT00070020401.1">
    <property type="protein sequence ID" value="ENSSSCP00070016951.1"/>
    <property type="gene ID" value="ENSSSCG00070010497.1"/>
</dbReference>
<evidence type="ECO:0000256" key="2">
    <source>
        <dbReference type="ARBA" id="ARBA00007376"/>
    </source>
</evidence>
<evidence type="ECO:0000256" key="3">
    <source>
        <dbReference type="ARBA" id="ARBA00022480"/>
    </source>
</evidence>
<feature type="transmembrane region" description="Helical" evidence="14">
    <location>
        <begin position="84"/>
        <end position="105"/>
    </location>
</feature>
<name>A0A4X1TJI7_PIG</name>
<dbReference type="PANTHER" id="PTHR11394">
    <property type="entry name" value="TASTE RECEPTOR TYPE 2"/>
    <property type="match status" value="1"/>
</dbReference>
<dbReference type="Proteomes" id="UP000314985">
    <property type="component" value="Chromosome 16"/>
</dbReference>
<dbReference type="RefSeq" id="XP_020932511.1">
    <property type="nucleotide sequence ID" value="XM_021076852.1"/>
</dbReference>
<reference evidence="15 16" key="1">
    <citation type="submission" date="2017-08" db="EMBL/GenBank/DDBJ databases">
        <title>USMARCv1.0.</title>
        <authorList>
            <person name="Hannum G.I."/>
            <person name="Koren S."/>
            <person name="Schroeder S.G."/>
            <person name="Chin S.C."/>
            <person name="Nonneman D.J."/>
            <person name="Becker S.A."/>
            <person name="Rosen B.D."/>
            <person name="Bickhart D.M."/>
            <person name="Putnam N.H."/>
            <person name="Green R.E."/>
            <person name="Tuggle C.K."/>
            <person name="Liu H."/>
            <person name="Rohrer G.A."/>
            <person name="Warr A."/>
            <person name="Hall R."/>
            <person name="Kim K."/>
            <person name="Hume D.A."/>
            <person name="Talbot R."/>
            <person name="Chow W."/>
            <person name="Howe K."/>
            <person name="Schwartz A.S."/>
            <person name="Watson M."/>
            <person name="Archibald A.L."/>
            <person name="Phillippy A.M."/>
            <person name="Smith T.P.L."/>
        </authorList>
    </citation>
    <scope>NUCLEOTIDE SEQUENCE [LARGE SCALE GENOMIC DNA]</scope>
</reference>
<comment type="subcellular location">
    <subcellularLocation>
        <location evidence="1 13">Membrane</location>
        <topology evidence="1 13">Multi-pass membrane protein</topology>
    </subcellularLocation>
</comment>
<dbReference type="GO" id="GO:0004930">
    <property type="term" value="F:G protein-coupled receptor activity"/>
    <property type="evidence" value="ECO:0007669"/>
    <property type="project" value="UniProtKB-KW"/>
</dbReference>
<dbReference type="OrthoDB" id="8876749at2759"/>
<evidence type="ECO:0000256" key="4">
    <source>
        <dbReference type="ARBA" id="ARBA00022606"/>
    </source>
</evidence>
<dbReference type="FunFam" id="1.20.1070.10:FF:000055">
    <property type="entry name" value="Taste receptor type 2"/>
    <property type="match status" value="1"/>
</dbReference>
<feature type="transmembrane region" description="Helical" evidence="14">
    <location>
        <begin position="125"/>
        <end position="143"/>
    </location>
</feature>
<feature type="transmembrane region" description="Helical" evidence="14">
    <location>
        <begin position="6"/>
        <end position="33"/>
    </location>
</feature>
<dbReference type="CTD" id="50834"/>
<dbReference type="KEGG" id="ssc:106508396"/>
<dbReference type="Pfam" id="PF05296">
    <property type="entry name" value="TAS2R"/>
    <property type="match status" value="1"/>
</dbReference>
<evidence type="ECO:0000256" key="13">
    <source>
        <dbReference type="RuleBase" id="RU004424"/>
    </source>
</evidence>
<organism evidence="15 16">
    <name type="scientific">Sus scrofa</name>
    <name type="common">Pig</name>
    <dbReference type="NCBI Taxonomy" id="9823"/>
    <lineage>
        <taxon>Eukaryota</taxon>
        <taxon>Metazoa</taxon>
        <taxon>Chordata</taxon>
        <taxon>Craniata</taxon>
        <taxon>Vertebrata</taxon>
        <taxon>Euteleostomi</taxon>
        <taxon>Mammalia</taxon>
        <taxon>Eutheria</taxon>
        <taxon>Laurasiatheria</taxon>
        <taxon>Artiodactyla</taxon>
        <taxon>Suina</taxon>
        <taxon>Suidae</taxon>
        <taxon>Sus</taxon>
    </lineage>
</organism>
<evidence type="ECO:0000256" key="1">
    <source>
        <dbReference type="ARBA" id="ARBA00004141"/>
    </source>
</evidence>
<dbReference type="OMA" id="KQRKMIP"/>
<dbReference type="GO" id="GO:0033038">
    <property type="term" value="F:bitter taste receptor activity"/>
    <property type="evidence" value="ECO:0007669"/>
    <property type="project" value="Ensembl"/>
</dbReference>
<evidence type="ECO:0000256" key="11">
    <source>
        <dbReference type="ARBA" id="ARBA00023224"/>
    </source>
</evidence>
<keyword evidence="5 13" id="KW-0812">Transmembrane</keyword>
<dbReference type="CDD" id="cd15016">
    <property type="entry name" value="7tm_TAS2R1"/>
    <property type="match status" value="1"/>
</dbReference>
<dbReference type="InterPro" id="IPR007960">
    <property type="entry name" value="TAS2R"/>
</dbReference>
<evidence type="ECO:0000256" key="5">
    <source>
        <dbReference type="ARBA" id="ARBA00022692"/>
    </source>
</evidence>
<accession>A0A4X1TJI7</accession>
<protein>
    <recommendedName>
        <fullName evidence="13">Taste receptor type 2</fullName>
    </recommendedName>
</protein>
<dbReference type="SUPFAM" id="SSF81321">
    <property type="entry name" value="Family A G protein-coupled receptor-like"/>
    <property type="match status" value="1"/>
</dbReference>
<gene>
    <name evidence="15" type="primary">TAS2R1</name>
</gene>
<evidence type="ECO:0000256" key="9">
    <source>
        <dbReference type="ARBA" id="ARBA00023170"/>
    </source>
</evidence>
<evidence type="ECO:0000313" key="16">
    <source>
        <dbReference type="Proteomes" id="UP000314985"/>
    </source>
</evidence>
<evidence type="ECO:0000256" key="6">
    <source>
        <dbReference type="ARBA" id="ARBA00022989"/>
    </source>
</evidence>
<evidence type="ECO:0000313" key="15">
    <source>
        <dbReference type="Ensembl" id="ENSSSCP00070016951.1"/>
    </source>
</evidence>
<dbReference type="AlphaFoldDB" id="A0A4X1TJI7"/>
<keyword evidence="6 14" id="KW-1133">Transmembrane helix</keyword>
<evidence type="ECO:0000256" key="10">
    <source>
        <dbReference type="ARBA" id="ARBA00023180"/>
    </source>
</evidence>
<feature type="transmembrane region" description="Helical" evidence="14">
    <location>
        <begin position="222"/>
        <end position="251"/>
    </location>
</feature>
<keyword evidence="4 13" id="KW-0716">Sensory transduction</keyword>
<keyword evidence="7 13" id="KW-0297">G-protein coupled receptor</keyword>
<evidence type="ECO:0000256" key="7">
    <source>
        <dbReference type="ARBA" id="ARBA00023040"/>
    </source>
</evidence>
<evidence type="ECO:0000256" key="8">
    <source>
        <dbReference type="ARBA" id="ARBA00023136"/>
    </source>
</evidence>
<keyword evidence="3 13" id="KW-0919">Taste</keyword>